<sequence length="187" mass="21732">MAELVCLTALGVVSLFTGIVSLGNSDAFMGMFTFMILLVSYALIILTFRKRRMLFKAKEVIYTGYEIYLYILSYVVLMTSCLLIYLHVVQVVSMTSPLIMVTWLVPLVAYLTYESVLIFEKDELNINGKKVLYRSIKKVQIIENKNKYHLIIRAKGNEYLYKTNQKKSQHVLECLKKYCPRIDKNRD</sequence>
<dbReference type="AlphaFoldDB" id="A0A2T3FWR7"/>
<comment type="caution">
    <text evidence="2">The sequence shown here is derived from an EMBL/GenBank/DDBJ whole genome shotgun (WGS) entry which is preliminary data.</text>
</comment>
<keyword evidence="1" id="KW-1133">Transmembrane helix</keyword>
<feature type="transmembrane region" description="Helical" evidence="1">
    <location>
        <begin position="67"/>
        <end position="88"/>
    </location>
</feature>
<gene>
    <name evidence="2" type="ORF">C7U54_10625</name>
</gene>
<keyword evidence="1" id="KW-0472">Membrane</keyword>
<dbReference type="RefSeq" id="WP_107030286.1">
    <property type="nucleotide sequence ID" value="NZ_PYLQ01000016.1"/>
</dbReference>
<dbReference type="EMBL" id="PYLQ01000016">
    <property type="protein sequence ID" value="PST39734.1"/>
    <property type="molecule type" value="Genomic_DNA"/>
</dbReference>
<evidence type="ECO:0000256" key="1">
    <source>
        <dbReference type="SAM" id="Phobius"/>
    </source>
</evidence>
<feature type="transmembrane region" description="Helical" evidence="1">
    <location>
        <begin position="94"/>
        <end position="113"/>
    </location>
</feature>
<feature type="transmembrane region" description="Helical" evidence="1">
    <location>
        <begin position="27"/>
        <end position="46"/>
    </location>
</feature>
<protein>
    <submittedName>
        <fullName evidence="2">Uncharacterized protein</fullName>
    </submittedName>
</protein>
<keyword evidence="3" id="KW-1185">Reference proteome</keyword>
<accession>A0A2T3FWR7</accession>
<name>A0A2T3FWR7_9FIRM</name>
<organism evidence="2 3">
    <name type="scientific">Faecalibacillus intestinalis</name>
    <dbReference type="NCBI Taxonomy" id="1982626"/>
    <lineage>
        <taxon>Bacteria</taxon>
        <taxon>Bacillati</taxon>
        <taxon>Bacillota</taxon>
        <taxon>Erysipelotrichia</taxon>
        <taxon>Erysipelotrichales</taxon>
        <taxon>Coprobacillaceae</taxon>
        <taxon>Faecalibacillus</taxon>
    </lineage>
</organism>
<reference evidence="2 3" key="1">
    <citation type="journal article" date="2019" name="Int. J. Syst. Evol. Microbiol.">
        <title>Faecalibacillus intestinalis gen. nov., sp. nov. and Faecalibacillus faecis sp. nov., isolated from human faeces.</title>
        <authorList>
            <person name="Seo B."/>
            <person name="Jeon K."/>
            <person name="Baek I."/>
            <person name="Lee Y.M."/>
            <person name="Baek K."/>
            <person name="Ko G."/>
        </authorList>
    </citation>
    <scope>NUCLEOTIDE SEQUENCE [LARGE SCALE GENOMIC DNA]</scope>
    <source>
        <strain evidence="2 3">SNUG30099</strain>
    </source>
</reference>
<evidence type="ECO:0000313" key="3">
    <source>
        <dbReference type="Proteomes" id="UP000240974"/>
    </source>
</evidence>
<keyword evidence="1" id="KW-0812">Transmembrane</keyword>
<proteinExistence type="predicted"/>
<evidence type="ECO:0000313" key="2">
    <source>
        <dbReference type="EMBL" id="PST39734.1"/>
    </source>
</evidence>
<dbReference type="Proteomes" id="UP000240974">
    <property type="component" value="Unassembled WGS sequence"/>
</dbReference>